<name>A0A7Y7IUT4_9PROT</name>
<evidence type="ECO:0000313" key="2">
    <source>
        <dbReference type="EMBL" id="NVN10542.1"/>
    </source>
</evidence>
<reference evidence="2 3" key="1">
    <citation type="submission" date="2020-06" db="EMBL/GenBank/DDBJ databases">
        <title>Description of novel acetic acid bacteria.</title>
        <authorList>
            <person name="Sombolestani A."/>
        </authorList>
    </citation>
    <scope>NUCLEOTIDE SEQUENCE [LARGE SCALE GENOMIC DNA]</scope>
    <source>
        <strain evidence="2 3">LMG 31431</strain>
    </source>
</reference>
<comment type="caution">
    <text evidence="2">The sequence shown here is derived from an EMBL/GenBank/DDBJ whole genome shotgun (WGS) entry which is preliminary data.</text>
</comment>
<accession>A0A7Y7IUT4</accession>
<dbReference type="InterPro" id="IPR036237">
    <property type="entry name" value="Xyl_isomerase-like_sf"/>
</dbReference>
<dbReference type="Pfam" id="PF01261">
    <property type="entry name" value="AP_endonuc_2"/>
    <property type="match status" value="1"/>
</dbReference>
<sequence length="291" mass="32286">MRLDLFRSLWGHGGSWAEAIAELRAAGFDGIEARVPASLAEARERGQLLRDEGVPYIAIVLTGGGVIPDQSAGVAAHLADLRDGLERAAALAPRFVNVLGGCDRWSAAQQVEFIARAQEIARAGGVSCVFETHRARILATPWVTLEVVRQHPDVLFTTDISHWVVVSERLLDDPADDFGAFVARVHHIQARVGYDQGPQVPHPAAPEYRRELLFHQDHWERVWRAQRARGMAVTTMTPEFGPDGYLHRLPFTGTPVADLWDLNAWMGQAERAHFSRFMSACAQDEDDDDRA</sequence>
<feature type="domain" description="Xylose isomerase-like TIM barrel" evidence="1">
    <location>
        <begin position="21"/>
        <end position="190"/>
    </location>
</feature>
<dbReference type="EMBL" id="JABXXP010000049">
    <property type="protein sequence ID" value="NVN10542.1"/>
    <property type="molecule type" value="Genomic_DNA"/>
</dbReference>
<evidence type="ECO:0000259" key="1">
    <source>
        <dbReference type="Pfam" id="PF01261"/>
    </source>
</evidence>
<protein>
    <submittedName>
        <fullName evidence="2">Sugar phosphate isomerase/epimerase</fullName>
    </submittedName>
</protein>
<dbReference type="Proteomes" id="UP000534870">
    <property type="component" value="Unassembled WGS sequence"/>
</dbReference>
<keyword evidence="2" id="KW-0413">Isomerase</keyword>
<dbReference type="AlphaFoldDB" id="A0A7Y7IUT4"/>
<organism evidence="2 3">
    <name type="scientific">Nguyenibacter vanlangensis</name>
    <dbReference type="NCBI Taxonomy" id="1216886"/>
    <lineage>
        <taxon>Bacteria</taxon>
        <taxon>Pseudomonadati</taxon>
        <taxon>Pseudomonadota</taxon>
        <taxon>Alphaproteobacteria</taxon>
        <taxon>Acetobacterales</taxon>
        <taxon>Acetobacteraceae</taxon>
        <taxon>Nguyenibacter</taxon>
    </lineage>
</organism>
<dbReference type="InterPro" id="IPR013022">
    <property type="entry name" value="Xyl_isomerase-like_TIM-brl"/>
</dbReference>
<dbReference type="Gene3D" id="3.20.20.150">
    <property type="entry name" value="Divalent-metal-dependent TIM barrel enzymes"/>
    <property type="match status" value="1"/>
</dbReference>
<proteinExistence type="predicted"/>
<evidence type="ECO:0000313" key="3">
    <source>
        <dbReference type="Proteomes" id="UP000534870"/>
    </source>
</evidence>
<dbReference type="GO" id="GO:0016853">
    <property type="term" value="F:isomerase activity"/>
    <property type="evidence" value="ECO:0007669"/>
    <property type="project" value="UniProtKB-KW"/>
</dbReference>
<gene>
    <name evidence="2" type="ORF">HUK84_05170</name>
</gene>
<dbReference type="RefSeq" id="WP_176639313.1">
    <property type="nucleotide sequence ID" value="NZ_JABXXP010000049.1"/>
</dbReference>
<dbReference type="SUPFAM" id="SSF51658">
    <property type="entry name" value="Xylose isomerase-like"/>
    <property type="match status" value="1"/>
</dbReference>